<dbReference type="Proteomes" id="UP000001292">
    <property type="component" value="Unassembled WGS sequence"/>
</dbReference>
<gene>
    <name evidence="1" type="primary">Dsec\GM13950</name>
    <name evidence="1" type="ORF">Dsec_GM13950</name>
</gene>
<reference evidence="1 2" key="1">
    <citation type="journal article" date="2007" name="Nature">
        <title>Evolution of genes and genomes on the Drosophila phylogeny.</title>
        <authorList>
            <consortium name="Drosophila 12 Genomes Consortium"/>
            <person name="Clark A.G."/>
            <person name="Eisen M.B."/>
            <person name="Smith D.R."/>
            <person name="Bergman C.M."/>
            <person name="Oliver B."/>
            <person name="Markow T.A."/>
            <person name="Kaufman T.C."/>
            <person name="Kellis M."/>
            <person name="Gelbart W."/>
            <person name="Iyer V.N."/>
            <person name="Pollard D.A."/>
            <person name="Sackton T.B."/>
            <person name="Larracuente A.M."/>
            <person name="Singh N.D."/>
            <person name="Abad J.P."/>
            <person name="Abt D.N."/>
            <person name="Adryan B."/>
            <person name="Aguade M."/>
            <person name="Akashi H."/>
            <person name="Anderson W.W."/>
            <person name="Aquadro C.F."/>
            <person name="Ardell D.H."/>
            <person name="Arguello R."/>
            <person name="Artieri C.G."/>
            <person name="Barbash D.A."/>
            <person name="Barker D."/>
            <person name="Barsanti P."/>
            <person name="Batterham P."/>
            <person name="Batzoglou S."/>
            <person name="Begun D."/>
            <person name="Bhutkar A."/>
            <person name="Blanco E."/>
            <person name="Bosak S.A."/>
            <person name="Bradley R.K."/>
            <person name="Brand A.D."/>
            <person name="Brent M.R."/>
            <person name="Brooks A.N."/>
            <person name="Brown R.H."/>
            <person name="Butlin R.K."/>
            <person name="Caggese C."/>
            <person name="Calvi B.R."/>
            <person name="Bernardo de Carvalho A."/>
            <person name="Caspi A."/>
            <person name="Castrezana S."/>
            <person name="Celniker S.E."/>
            <person name="Chang J.L."/>
            <person name="Chapple C."/>
            <person name="Chatterji S."/>
            <person name="Chinwalla A."/>
            <person name="Civetta A."/>
            <person name="Clifton S.W."/>
            <person name="Comeron J.M."/>
            <person name="Costello J.C."/>
            <person name="Coyne J.A."/>
            <person name="Daub J."/>
            <person name="David R.G."/>
            <person name="Delcher A.L."/>
            <person name="Delehaunty K."/>
            <person name="Do C.B."/>
            <person name="Ebling H."/>
            <person name="Edwards K."/>
            <person name="Eickbush T."/>
            <person name="Evans J.D."/>
            <person name="Filipski A."/>
            <person name="Findeiss S."/>
            <person name="Freyhult E."/>
            <person name="Fulton L."/>
            <person name="Fulton R."/>
            <person name="Garcia A.C."/>
            <person name="Gardiner A."/>
            <person name="Garfield D.A."/>
            <person name="Garvin B.E."/>
            <person name="Gibson G."/>
            <person name="Gilbert D."/>
            <person name="Gnerre S."/>
            <person name="Godfrey J."/>
            <person name="Good R."/>
            <person name="Gotea V."/>
            <person name="Gravely B."/>
            <person name="Greenberg A.J."/>
            <person name="Griffiths-Jones S."/>
            <person name="Gross S."/>
            <person name="Guigo R."/>
            <person name="Gustafson E.A."/>
            <person name="Haerty W."/>
            <person name="Hahn M.W."/>
            <person name="Halligan D.L."/>
            <person name="Halpern A.L."/>
            <person name="Halter G.M."/>
            <person name="Han M.V."/>
            <person name="Heger A."/>
            <person name="Hillier L."/>
            <person name="Hinrichs A.S."/>
            <person name="Holmes I."/>
            <person name="Hoskins R.A."/>
            <person name="Hubisz M.J."/>
            <person name="Hultmark D."/>
            <person name="Huntley M.A."/>
            <person name="Jaffe D.B."/>
            <person name="Jagadeeshan S."/>
            <person name="Jeck W.R."/>
            <person name="Johnson J."/>
            <person name="Jones C.D."/>
            <person name="Jordan W.C."/>
            <person name="Karpen G.H."/>
            <person name="Kataoka E."/>
            <person name="Keightley P.D."/>
            <person name="Kheradpour P."/>
            <person name="Kirkness E.F."/>
            <person name="Koerich L.B."/>
            <person name="Kristiansen K."/>
            <person name="Kudrna D."/>
            <person name="Kulathinal R.J."/>
            <person name="Kumar S."/>
            <person name="Kwok R."/>
            <person name="Lander E."/>
            <person name="Langley C.H."/>
            <person name="Lapoint R."/>
            <person name="Lazzaro B.P."/>
            <person name="Lee S.J."/>
            <person name="Levesque L."/>
            <person name="Li R."/>
            <person name="Lin C.F."/>
            <person name="Lin M.F."/>
            <person name="Lindblad-Toh K."/>
            <person name="Llopart A."/>
            <person name="Long M."/>
            <person name="Low L."/>
            <person name="Lozovsky E."/>
            <person name="Lu J."/>
            <person name="Luo M."/>
            <person name="Machado C.A."/>
            <person name="Makalowski W."/>
            <person name="Marzo M."/>
            <person name="Matsuda M."/>
            <person name="Matzkin L."/>
            <person name="McAllister B."/>
            <person name="McBride C.S."/>
            <person name="McKernan B."/>
            <person name="McKernan K."/>
            <person name="Mendez-Lago M."/>
            <person name="Minx P."/>
            <person name="Mollenhauer M.U."/>
            <person name="Montooth K."/>
            <person name="Mount S.M."/>
            <person name="Mu X."/>
            <person name="Myers E."/>
            <person name="Negre B."/>
            <person name="Newfeld S."/>
            <person name="Nielsen R."/>
            <person name="Noor M.A."/>
            <person name="O'Grady P."/>
            <person name="Pachter L."/>
            <person name="Papaceit M."/>
            <person name="Parisi M.J."/>
            <person name="Parisi M."/>
            <person name="Parts L."/>
            <person name="Pedersen J.S."/>
            <person name="Pesole G."/>
            <person name="Phillippy A.M."/>
            <person name="Ponting C.P."/>
            <person name="Pop M."/>
            <person name="Porcelli D."/>
            <person name="Powell J.R."/>
            <person name="Prohaska S."/>
            <person name="Pruitt K."/>
            <person name="Puig M."/>
            <person name="Quesneville H."/>
            <person name="Ram K.R."/>
            <person name="Rand D."/>
            <person name="Rasmussen M.D."/>
            <person name="Reed L.K."/>
            <person name="Reenan R."/>
            <person name="Reily A."/>
            <person name="Remington K.A."/>
            <person name="Rieger T.T."/>
            <person name="Ritchie M.G."/>
            <person name="Robin C."/>
            <person name="Rogers Y.H."/>
            <person name="Rohde C."/>
            <person name="Rozas J."/>
            <person name="Rubenfield M.J."/>
            <person name="Ruiz A."/>
            <person name="Russo S."/>
            <person name="Salzberg S.L."/>
            <person name="Sanchez-Gracia A."/>
            <person name="Saranga D.J."/>
            <person name="Sato H."/>
            <person name="Schaeffer S.W."/>
            <person name="Schatz M.C."/>
            <person name="Schlenke T."/>
            <person name="Schwartz R."/>
            <person name="Segarra C."/>
            <person name="Singh R.S."/>
            <person name="Sirot L."/>
            <person name="Sirota M."/>
            <person name="Sisneros N.B."/>
            <person name="Smith C.D."/>
            <person name="Smith T.F."/>
            <person name="Spieth J."/>
            <person name="Stage D.E."/>
            <person name="Stark A."/>
            <person name="Stephan W."/>
            <person name="Strausberg R.L."/>
            <person name="Strempel S."/>
            <person name="Sturgill D."/>
            <person name="Sutton G."/>
            <person name="Sutton G.G."/>
            <person name="Tao W."/>
            <person name="Teichmann S."/>
            <person name="Tobari Y.N."/>
            <person name="Tomimura Y."/>
            <person name="Tsolas J.M."/>
            <person name="Valente V.L."/>
            <person name="Venter E."/>
            <person name="Venter J.C."/>
            <person name="Vicario S."/>
            <person name="Vieira F.G."/>
            <person name="Vilella A.J."/>
            <person name="Villasante A."/>
            <person name="Walenz B."/>
            <person name="Wang J."/>
            <person name="Wasserman M."/>
            <person name="Watts T."/>
            <person name="Wilson D."/>
            <person name="Wilson R.K."/>
            <person name="Wing R.A."/>
            <person name="Wolfner M.F."/>
            <person name="Wong A."/>
            <person name="Wong G.K."/>
            <person name="Wu C.I."/>
            <person name="Wu G."/>
            <person name="Yamamoto D."/>
            <person name="Yang H.P."/>
            <person name="Yang S.P."/>
            <person name="Yorke J.A."/>
            <person name="Yoshida K."/>
            <person name="Zdobnov E."/>
            <person name="Zhang P."/>
            <person name="Zhang Y."/>
            <person name="Zimin A.V."/>
            <person name="Baldwin J."/>
            <person name="Abdouelleil A."/>
            <person name="Abdulkadir J."/>
            <person name="Abebe A."/>
            <person name="Abera B."/>
            <person name="Abreu J."/>
            <person name="Acer S.C."/>
            <person name="Aftuck L."/>
            <person name="Alexander A."/>
            <person name="An P."/>
            <person name="Anderson E."/>
            <person name="Anderson S."/>
            <person name="Arachi H."/>
            <person name="Azer M."/>
            <person name="Bachantsang P."/>
            <person name="Barry A."/>
            <person name="Bayul T."/>
            <person name="Berlin A."/>
            <person name="Bessette D."/>
            <person name="Bloom T."/>
            <person name="Blye J."/>
            <person name="Boguslavskiy L."/>
            <person name="Bonnet C."/>
            <person name="Boukhgalter B."/>
            <person name="Bourzgui I."/>
            <person name="Brown A."/>
            <person name="Cahill P."/>
            <person name="Channer S."/>
            <person name="Cheshatsang Y."/>
            <person name="Chuda L."/>
            <person name="Citroen M."/>
            <person name="Collymore A."/>
            <person name="Cooke P."/>
            <person name="Costello M."/>
            <person name="D'Aco K."/>
            <person name="Daza R."/>
            <person name="De Haan G."/>
            <person name="DeGray S."/>
            <person name="DeMaso C."/>
            <person name="Dhargay N."/>
            <person name="Dooley K."/>
            <person name="Dooley E."/>
            <person name="Doricent M."/>
            <person name="Dorje P."/>
            <person name="Dorjee K."/>
            <person name="Dupes A."/>
            <person name="Elong R."/>
            <person name="Falk J."/>
            <person name="Farina A."/>
            <person name="Faro S."/>
            <person name="Ferguson D."/>
            <person name="Fisher S."/>
            <person name="Foley C.D."/>
            <person name="Franke A."/>
            <person name="Friedrich D."/>
            <person name="Gadbois L."/>
            <person name="Gearin G."/>
            <person name="Gearin C.R."/>
            <person name="Giannoukos G."/>
            <person name="Goode T."/>
            <person name="Graham J."/>
            <person name="Grandbois E."/>
            <person name="Grewal S."/>
            <person name="Gyaltsen K."/>
            <person name="Hafez N."/>
            <person name="Hagos B."/>
            <person name="Hall J."/>
            <person name="Henson C."/>
            <person name="Hollinger A."/>
            <person name="Honan T."/>
            <person name="Huard M.D."/>
            <person name="Hughes L."/>
            <person name="Hurhula B."/>
            <person name="Husby M.E."/>
            <person name="Kamat A."/>
            <person name="Kanga B."/>
            <person name="Kashin S."/>
            <person name="Khazanovich D."/>
            <person name="Kisner P."/>
            <person name="Lance K."/>
            <person name="Lara M."/>
            <person name="Lee W."/>
            <person name="Lennon N."/>
            <person name="Letendre F."/>
            <person name="LeVine R."/>
            <person name="Lipovsky A."/>
            <person name="Liu X."/>
            <person name="Liu J."/>
            <person name="Liu S."/>
            <person name="Lokyitsang T."/>
            <person name="Lokyitsang Y."/>
            <person name="Lubonja R."/>
            <person name="Lui A."/>
            <person name="MacDonald P."/>
            <person name="Magnisalis V."/>
            <person name="Maru K."/>
            <person name="Matthews C."/>
            <person name="McCusker W."/>
            <person name="McDonough S."/>
            <person name="Mehta T."/>
            <person name="Meldrim J."/>
            <person name="Meneus L."/>
            <person name="Mihai O."/>
            <person name="Mihalev A."/>
            <person name="Mihova T."/>
            <person name="Mittelman R."/>
            <person name="Mlenga V."/>
            <person name="Montmayeur A."/>
            <person name="Mulrain L."/>
            <person name="Navidi A."/>
            <person name="Naylor J."/>
            <person name="Negash T."/>
            <person name="Nguyen T."/>
            <person name="Nguyen N."/>
            <person name="Nicol R."/>
            <person name="Norbu C."/>
            <person name="Norbu N."/>
            <person name="Novod N."/>
            <person name="O'Neill B."/>
            <person name="Osman S."/>
            <person name="Markiewicz E."/>
            <person name="Oyono O.L."/>
            <person name="Patti C."/>
            <person name="Phunkhang P."/>
            <person name="Pierre F."/>
            <person name="Priest M."/>
            <person name="Raghuraman S."/>
            <person name="Rege F."/>
            <person name="Reyes R."/>
            <person name="Rise C."/>
            <person name="Rogov P."/>
            <person name="Ross K."/>
            <person name="Ryan E."/>
            <person name="Settipalli S."/>
            <person name="Shea T."/>
            <person name="Sherpa N."/>
            <person name="Shi L."/>
            <person name="Shih D."/>
            <person name="Sparrow T."/>
            <person name="Spaulding J."/>
            <person name="Stalker J."/>
            <person name="Stange-Thomann N."/>
            <person name="Stavropoulos S."/>
            <person name="Stone C."/>
            <person name="Strader C."/>
            <person name="Tesfaye S."/>
            <person name="Thomson T."/>
            <person name="Thoulutsang Y."/>
            <person name="Thoulutsang D."/>
            <person name="Topham K."/>
            <person name="Topping I."/>
            <person name="Tsamla T."/>
            <person name="Vassiliev H."/>
            <person name="Vo A."/>
            <person name="Wangchuk T."/>
            <person name="Wangdi T."/>
            <person name="Weiand M."/>
            <person name="Wilkinson J."/>
            <person name="Wilson A."/>
            <person name="Yadav S."/>
            <person name="Young G."/>
            <person name="Yu Q."/>
            <person name="Zembek L."/>
            <person name="Zhong D."/>
            <person name="Zimmer A."/>
            <person name="Zwirko Z."/>
            <person name="Jaffe D.B."/>
            <person name="Alvarez P."/>
            <person name="Brockman W."/>
            <person name="Butler J."/>
            <person name="Chin C."/>
            <person name="Gnerre S."/>
            <person name="Grabherr M."/>
            <person name="Kleber M."/>
            <person name="Mauceli E."/>
            <person name="MacCallum I."/>
        </authorList>
    </citation>
    <scope>NUCLEOTIDE SEQUENCE [LARGE SCALE GENOMIC DNA]</scope>
    <source>
        <strain evidence="2">Rob3c / Tucson 14021-0248.25</strain>
    </source>
</reference>
<dbReference type="OMA" id="HWTRDAR"/>
<accession>B4HUA5</accession>
<keyword evidence="2" id="KW-1185">Reference proteome</keyword>
<dbReference type="AlphaFoldDB" id="B4HUA5"/>
<protein>
    <submittedName>
        <fullName evidence="1">GM13950</fullName>
    </submittedName>
</protein>
<proteinExistence type="predicted"/>
<dbReference type="HOGENOM" id="CLU_1867252_0_0_1"/>
<sequence length="142" mass="15449">MNGNNSYMDRLCAAPETQRRNKGAQLSSTNPPEGSIDVGICCPLDWDHAISRLADIGHWTRDARLLDSQQTPVSQLFASNLIYSSDDVPGATVCSQLEKLAKKVVEGGGAAVLSWWKCAAEPDDDDIITALERQIYALQTLS</sequence>
<dbReference type="EMBL" id="CH480817">
    <property type="protein sequence ID" value="EDW50526.1"/>
    <property type="molecule type" value="Genomic_DNA"/>
</dbReference>
<name>B4HUA5_DROSE</name>
<evidence type="ECO:0000313" key="2">
    <source>
        <dbReference type="Proteomes" id="UP000001292"/>
    </source>
</evidence>
<evidence type="ECO:0000313" key="1">
    <source>
        <dbReference type="EMBL" id="EDW50526.1"/>
    </source>
</evidence>
<organism evidence="2">
    <name type="scientific">Drosophila sechellia</name>
    <name type="common">Fruit fly</name>
    <dbReference type="NCBI Taxonomy" id="7238"/>
    <lineage>
        <taxon>Eukaryota</taxon>
        <taxon>Metazoa</taxon>
        <taxon>Ecdysozoa</taxon>
        <taxon>Arthropoda</taxon>
        <taxon>Hexapoda</taxon>
        <taxon>Insecta</taxon>
        <taxon>Pterygota</taxon>
        <taxon>Neoptera</taxon>
        <taxon>Endopterygota</taxon>
        <taxon>Diptera</taxon>
        <taxon>Brachycera</taxon>
        <taxon>Muscomorpha</taxon>
        <taxon>Ephydroidea</taxon>
        <taxon>Drosophilidae</taxon>
        <taxon>Drosophila</taxon>
        <taxon>Sophophora</taxon>
    </lineage>
</organism>